<evidence type="ECO:0000313" key="2">
    <source>
        <dbReference type="Proteomes" id="UP000603641"/>
    </source>
</evidence>
<reference evidence="1 2" key="1">
    <citation type="submission" date="2020-08" db="EMBL/GenBank/DDBJ databases">
        <title>A Genomic Blueprint of the Chicken Gut Microbiome.</title>
        <authorList>
            <person name="Gilroy R."/>
            <person name="Ravi A."/>
            <person name="Getino M."/>
            <person name="Pursley I."/>
            <person name="Horton D.L."/>
            <person name="Alikhan N.-F."/>
            <person name="Baker D."/>
            <person name="Gharbi K."/>
            <person name="Hall N."/>
            <person name="Watson M."/>
            <person name="Adriaenssens E.M."/>
            <person name="Foster-Nyarko E."/>
            <person name="Jarju S."/>
            <person name="Secka A."/>
            <person name="Antonio M."/>
            <person name="Oren A."/>
            <person name="Chaudhuri R."/>
            <person name="La Ragione R.M."/>
            <person name="Hildebrand F."/>
            <person name="Pallen M.J."/>
        </authorList>
    </citation>
    <scope>NUCLEOTIDE SEQUENCE [LARGE SCALE GENOMIC DNA]</scope>
    <source>
        <strain evidence="1 2">Sa2CUA10</strain>
    </source>
</reference>
<sequence>MNQYQLITATNLLGLKIKIINESIEEVEQPYENYLQVLKDGLSWEYSEVNFERKPGPQKENIANFNDEEQALQYFFIHLLKKSYFKEIFPPNNPAHQINDLNELTQYLYALGVTDEYFSFDHVKPIEIYGDLDSNHHIEISFINSLNQKSFTTMPLPTKREIFAMYRFTYSLFLLKQVEKRLLEENIINKAFSDKDIELFIK</sequence>
<evidence type="ECO:0000313" key="1">
    <source>
        <dbReference type="EMBL" id="MBD7965247.1"/>
    </source>
</evidence>
<proteinExistence type="predicted"/>
<keyword evidence="2" id="KW-1185">Reference proteome</keyword>
<organism evidence="1 2">
    <name type="scientific">Fictibacillus norfolkensis</name>
    <dbReference type="NCBI Taxonomy" id="2762233"/>
    <lineage>
        <taxon>Bacteria</taxon>
        <taxon>Bacillati</taxon>
        <taxon>Bacillota</taxon>
        <taxon>Bacilli</taxon>
        <taxon>Bacillales</taxon>
        <taxon>Fictibacillaceae</taxon>
        <taxon>Fictibacillus</taxon>
    </lineage>
</organism>
<name>A0ABR8SP61_9BACL</name>
<dbReference type="Proteomes" id="UP000603641">
    <property type="component" value="Unassembled WGS sequence"/>
</dbReference>
<accession>A0ABR8SP61</accession>
<dbReference type="RefSeq" id="WP_191754492.1">
    <property type="nucleotide sequence ID" value="NZ_JACSQM010000006.1"/>
</dbReference>
<protein>
    <submittedName>
        <fullName evidence="1">Uncharacterized protein</fullName>
    </submittedName>
</protein>
<comment type="caution">
    <text evidence="1">The sequence shown here is derived from an EMBL/GenBank/DDBJ whole genome shotgun (WGS) entry which is preliminary data.</text>
</comment>
<dbReference type="EMBL" id="JACSQM010000006">
    <property type="protein sequence ID" value="MBD7965247.1"/>
    <property type="molecule type" value="Genomic_DNA"/>
</dbReference>
<gene>
    <name evidence="1" type="ORF">H9648_14385</name>
</gene>